<name>A0ABW5XID7_9MICO</name>
<protein>
    <submittedName>
        <fullName evidence="1">Uncharacterized protein</fullName>
    </submittedName>
</protein>
<gene>
    <name evidence="1" type="ORF">ACFSYH_09730</name>
</gene>
<sequence>MKTNNLATNAMPRPDGIRMQSQSLLAPFGFLENRGYESLGFVRRTDSQHM</sequence>
<proteinExistence type="predicted"/>
<comment type="caution">
    <text evidence="1">The sequence shown here is derived from an EMBL/GenBank/DDBJ whole genome shotgun (WGS) entry which is preliminary data.</text>
</comment>
<dbReference type="Proteomes" id="UP001597391">
    <property type="component" value="Unassembled WGS sequence"/>
</dbReference>
<evidence type="ECO:0000313" key="1">
    <source>
        <dbReference type="EMBL" id="MFD2840849.1"/>
    </source>
</evidence>
<dbReference type="EMBL" id="JBHUOP010000004">
    <property type="protein sequence ID" value="MFD2840849.1"/>
    <property type="molecule type" value="Genomic_DNA"/>
</dbReference>
<organism evidence="1 2">
    <name type="scientific">Populibacterium corticicola</name>
    <dbReference type="NCBI Taxonomy" id="1812826"/>
    <lineage>
        <taxon>Bacteria</taxon>
        <taxon>Bacillati</taxon>
        <taxon>Actinomycetota</taxon>
        <taxon>Actinomycetes</taxon>
        <taxon>Micrococcales</taxon>
        <taxon>Jonesiaceae</taxon>
        <taxon>Populibacterium</taxon>
    </lineage>
</organism>
<accession>A0ABW5XID7</accession>
<keyword evidence="2" id="KW-1185">Reference proteome</keyword>
<dbReference type="RefSeq" id="WP_377466771.1">
    <property type="nucleotide sequence ID" value="NZ_JBHUOP010000004.1"/>
</dbReference>
<reference evidence="2" key="1">
    <citation type="journal article" date="2019" name="Int. J. Syst. Evol. Microbiol.">
        <title>The Global Catalogue of Microorganisms (GCM) 10K type strain sequencing project: providing services to taxonomists for standard genome sequencing and annotation.</title>
        <authorList>
            <consortium name="The Broad Institute Genomics Platform"/>
            <consortium name="The Broad Institute Genome Sequencing Center for Infectious Disease"/>
            <person name="Wu L."/>
            <person name="Ma J."/>
        </authorList>
    </citation>
    <scope>NUCLEOTIDE SEQUENCE [LARGE SCALE GENOMIC DNA]</scope>
    <source>
        <strain evidence="2">KCTC 33576</strain>
    </source>
</reference>
<evidence type="ECO:0000313" key="2">
    <source>
        <dbReference type="Proteomes" id="UP001597391"/>
    </source>
</evidence>